<name>A0A8X6V3J6_TRICX</name>
<dbReference type="AlphaFoldDB" id="A0A8X6V3J6"/>
<protein>
    <submittedName>
        <fullName evidence="1">Uncharacterized protein</fullName>
    </submittedName>
</protein>
<accession>A0A8X6V3J6</accession>
<evidence type="ECO:0000313" key="1">
    <source>
        <dbReference type="EMBL" id="GFX93782.1"/>
    </source>
</evidence>
<gene>
    <name evidence="1" type="ORF">TNCV_1589581</name>
</gene>
<sequence length="129" mass="14523">MTQFASEEPIGCYKLELIITDVHLGRLDICCGPPTCKRRFQDGLWKGASSILLEDSYALYLLARKGCLFFLEGVNWMWQGNSFSCFQFSLTVNGSLFGVYLCVTDCCALNMDGAPERSLEPLRQVGFER</sequence>
<dbReference type="EMBL" id="BMAU01021175">
    <property type="protein sequence ID" value="GFX93782.1"/>
    <property type="molecule type" value="Genomic_DNA"/>
</dbReference>
<dbReference type="Proteomes" id="UP000887159">
    <property type="component" value="Unassembled WGS sequence"/>
</dbReference>
<proteinExistence type="predicted"/>
<organism evidence="1 2">
    <name type="scientific">Trichonephila clavipes</name>
    <name type="common">Golden silk orbweaver</name>
    <name type="synonym">Nephila clavipes</name>
    <dbReference type="NCBI Taxonomy" id="2585209"/>
    <lineage>
        <taxon>Eukaryota</taxon>
        <taxon>Metazoa</taxon>
        <taxon>Ecdysozoa</taxon>
        <taxon>Arthropoda</taxon>
        <taxon>Chelicerata</taxon>
        <taxon>Arachnida</taxon>
        <taxon>Araneae</taxon>
        <taxon>Araneomorphae</taxon>
        <taxon>Entelegynae</taxon>
        <taxon>Araneoidea</taxon>
        <taxon>Nephilidae</taxon>
        <taxon>Trichonephila</taxon>
    </lineage>
</organism>
<evidence type="ECO:0000313" key="2">
    <source>
        <dbReference type="Proteomes" id="UP000887159"/>
    </source>
</evidence>
<reference evidence="1" key="1">
    <citation type="submission" date="2020-08" db="EMBL/GenBank/DDBJ databases">
        <title>Multicomponent nature underlies the extraordinary mechanical properties of spider dragline silk.</title>
        <authorList>
            <person name="Kono N."/>
            <person name="Nakamura H."/>
            <person name="Mori M."/>
            <person name="Yoshida Y."/>
            <person name="Ohtoshi R."/>
            <person name="Malay A.D."/>
            <person name="Moran D.A.P."/>
            <person name="Tomita M."/>
            <person name="Numata K."/>
            <person name="Arakawa K."/>
        </authorList>
    </citation>
    <scope>NUCLEOTIDE SEQUENCE</scope>
</reference>
<comment type="caution">
    <text evidence="1">The sequence shown here is derived from an EMBL/GenBank/DDBJ whole genome shotgun (WGS) entry which is preliminary data.</text>
</comment>
<keyword evidence="2" id="KW-1185">Reference proteome</keyword>